<evidence type="ECO:0000313" key="3">
    <source>
        <dbReference type="EMBL" id="TGN38517.1"/>
    </source>
</evidence>
<dbReference type="AlphaFoldDB" id="A0A4Z1BV74"/>
<organism evidence="3 4">
    <name type="scientific">Marinobacter confluentis</name>
    <dbReference type="NCBI Taxonomy" id="1697557"/>
    <lineage>
        <taxon>Bacteria</taxon>
        <taxon>Pseudomonadati</taxon>
        <taxon>Pseudomonadota</taxon>
        <taxon>Gammaproteobacteria</taxon>
        <taxon>Pseudomonadales</taxon>
        <taxon>Marinobacteraceae</taxon>
        <taxon>Marinobacter</taxon>
    </lineage>
</organism>
<dbReference type="OrthoDB" id="9795746at2"/>
<protein>
    <submittedName>
        <fullName evidence="3">Glycosyltransferase</fullName>
    </submittedName>
</protein>
<dbReference type="PANTHER" id="PTHR12526:SF630">
    <property type="entry name" value="GLYCOSYLTRANSFERASE"/>
    <property type="match status" value="1"/>
</dbReference>
<feature type="domain" description="Glycosyl transferase family 1" evidence="1">
    <location>
        <begin position="172"/>
        <end position="305"/>
    </location>
</feature>
<dbReference type="Pfam" id="PF00534">
    <property type="entry name" value="Glycos_transf_1"/>
    <property type="match status" value="1"/>
</dbReference>
<comment type="caution">
    <text evidence="3">The sequence shown here is derived from an EMBL/GenBank/DDBJ whole genome shotgun (WGS) entry which is preliminary data.</text>
</comment>
<dbReference type="EMBL" id="SRPF01000005">
    <property type="protein sequence ID" value="TGN38517.1"/>
    <property type="molecule type" value="Genomic_DNA"/>
</dbReference>
<reference evidence="3 4" key="1">
    <citation type="submission" date="2019-04" db="EMBL/GenBank/DDBJ databases">
        <authorList>
            <person name="Park S."/>
            <person name="Yoon J.-H."/>
        </authorList>
    </citation>
    <scope>NUCLEOTIDE SEQUENCE [LARGE SCALE GENOMIC DNA]</scope>
    <source>
        <strain evidence="3 4">HJM-18</strain>
    </source>
</reference>
<keyword evidence="3" id="KW-0808">Transferase</keyword>
<dbReference type="PANTHER" id="PTHR12526">
    <property type="entry name" value="GLYCOSYLTRANSFERASE"/>
    <property type="match status" value="1"/>
</dbReference>
<feature type="domain" description="Glycosyltransferase subfamily 4-like N-terminal" evidence="2">
    <location>
        <begin position="20"/>
        <end position="156"/>
    </location>
</feature>
<proteinExistence type="predicted"/>
<dbReference type="RefSeq" id="WP_135804316.1">
    <property type="nucleotide sequence ID" value="NZ_SRPF01000005.1"/>
</dbReference>
<evidence type="ECO:0000259" key="2">
    <source>
        <dbReference type="Pfam" id="PF13439"/>
    </source>
</evidence>
<dbReference type="SUPFAM" id="SSF53756">
    <property type="entry name" value="UDP-Glycosyltransferase/glycogen phosphorylase"/>
    <property type="match status" value="1"/>
</dbReference>
<dbReference type="Pfam" id="PF13439">
    <property type="entry name" value="Glyco_transf_4"/>
    <property type="match status" value="1"/>
</dbReference>
<dbReference type="InterPro" id="IPR028098">
    <property type="entry name" value="Glyco_trans_4-like_N"/>
</dbReference>
<dbReference type="InterPro" id="IPR001296">
    <property type="entry name" value="Glyco_trans_1"/>
</dbReference>
<accession>A0A4Z1BV74</accession>
<dbReference type="GO" id="GO:0016757">
    <property type="term" value="F:glycosyltransferase activity"/>
    <property type="evidence" value="ECO:0007669"/>
    <property type="project" value="InterPro"/>
</dbReference>
<name>A0A4Z1BV74_9GAMM</name>
<dbReference type="Gene3D" id="3.40.50.2000">
    <property type="entry name" value="Glycogen Phosphorylase B"/>
    <property type="match status" value="2"/>
</dbReference>
<dbReference type="Proteomes" id="UP000298325">
    <property type="component" value="Unassembled WGS sequence"/>
</dbReference>
<keyword evidence="4" id="KW-1185">Reference proteome</keyword>
<evidence type="ECO:0000313" key="4">
    <source>
        <dbReference type="Proteomes" id="UP000298325"/>
    </source>
</evidence>
<evidence type="ECO:0000259" key="1">
    <source>
        <dbReference type="Pfam" id="PF00534"/>
    </source>
</evidence>
<gene>
    <name evidence="3" type="ORF">E5Q11_15215</name>
</gene>
<sequence>MNTTGPLTIALVMATPGTGWGGMEKHTADLAAALSERGHKVHLLAHKAYSHRFAESVQVHSLPVQLDRRNPWLKHRLRRALKSITPDIVHAQGNKAASLVGSIPRTSGNRSTRILGTLHGTKSSHRAFNQLDGVIGVSREIESAVNHPNKRLIYNGLKDKEPDSPDPNPGFPIPRERPLLLAAGRLEPVKQFDRLIRAWAQSASPGTLVILGDGSQRSQLESLISQSGAGDRILLPGHEPRVLPWLKAATACIISSSREGFPYIMVEALRAECPVLSTPVSGVRDFLPDSAIASSDSVEDIADLVTANLGVGDSTPGSLSARFQSSFQRAAEQLSLETMVSKTEHFYRELLGANATGR</sequence>
<dbReference type="CDD" id="cd03811">
    <property type="entry name" value="GT4_GT28_WabH-like"/>
    <property type="match status" value="1"/>
</dbReference>
<dbReference type="GO" id="GO:1901135">
    <property type="term" value="P:carbohydrate derivative metabolic process"/>
    <property type="evidence" value="ECO:0007669"/>
    <property type="project" value="UniProtKB-ARBA"/>
</dbReference>